<dbReference type="CDD" id="cd12148">
    <property type="entry name" value="fungal_TF_MHR"/>
    <property type="match status" value="1"/>
</dbReference>
<evidence type="ECO:0000259" key="7">
    <source>
        <dbReference type="PROSITE" id="PS50048"/>
    </source>
</evidence>
<dbReference type="PANTHER" id="PTHR47338">
    <property type="entry name" value="ZN(II)2CYS6 TRANSCRIPTION FACTOR (EUROFUNG)-RELATED"/>
    <property type="match status" value="1"/>
</dbReference>
<keyword evidence="3" id="KW-0805">Transcription regulation</keyword>
<dbReference type="OrthoDB" id="1924787at2759"/>
<dbReference type="Proteomes" id="UP000076744">
    <property type="component" value="Unassembled WGS sequence"/>
</dbReference>
<dbReference type="InterPro" id="IPR050815">
    <property type="entry name" value="TF_fung"/>
</dbReference>
<dbReference type="InterPro" id="IPR001138">
    <property type="entry name" value="Zn2Cys6_DnaBD"/>
</dbReference>
<reference evidence="8 9" key="1">
    <citation type="journal article" date="2016" name="Genome Biol. Evol.">
        <title>Divergent and convergent evolution of fungal pathogenicity.</title>
        <authorList>
            <person name="Shang Y."/>
            <person name="Xiao G."/>
            <person name="Zheng P."/>
            <person name="Cen K."/>
            <person name="Zhan S."/>
            <person name="Wang C."/>
        </authorList>
    </citation>
    <scope>NUCLEOTIDE SEQUENCE [LARGE SCALE GENOMIC DNA]</scope>
    <source>
        <strain evidence="8 9">ARSEF 2679</strain>
    </source>
</reference>
<dbReference type="RefSeq" id="XP_018700013.1">
    <property type="nucleotide sequence ID" value="XM_018852805.1"/>
</dbReference>
<dbReference type="PROSITE" id="PS50048">
    <property type="entry name" value="ZN2_CY6_FUNGAL_2"/>
    <property type="match status" value="1"/>
</dbReference>
<dbReference type="PANTHER" id="PTHR47338:SF16">
    <property type="entry name" value="TRANSCRIPTION FACTOR, PUTATIVE (AFU_ORTHOLOGUE AFUA_2G09360)-RELATED"/>
    <property type="match status" value="1"/>
</dbReference>
<dbReference type="SUPFAM" id="SSF57701">
    <property type="entry name" value="Zn2/Cys6 DNA-binding domain"/>
    <property type="match status" value="1"/>
</dbReference>
<gene>
    <name evidence="8" type="ORF">ISF_09202</name>
</gene>
<feature type="domain" description="Zn(2)-C6 fungal-type" evidence="7">
    <location>
        <begin position="6"/>
        <end position="38"/>
    </location>
</feature>
<organism evidence="8 9">
    <name type="scientific">Cordyceps fumosorosea (strain ARSEF 2679)</name>
    <name type="common">Isaria fumosorosea</name>
    <dbReference type="NCBI Taxonomy" id="1081104"/>
    <lineage>
        <taxon>Eukaryota</taxon>
        <taxon>Fungi</taxon>
        <taxon>Dikarya</taxon>
        <taxon>Ascomycota</taxon>
        <taxon>Pezizomycotina</taxon>
        <taxon>Sordariomycetes</taxon>
        <taxon>Hypocreomycetidae</taxon>
        <taxon>Hypocreales</taxon>
        <taxon>Cordycipitaceae</taxon>
        <taxon>Cordyceps</taxon>
    </lineage>
</organism>
<keyword evidence="9" id="KW-1185">Reference proteome</keyword>
<dbReference type="SMART" id="SM00906">
    <property type="entry name" value="Fungal_trans"/>
    <property type="match status" value="1"/>
</dbReference>
<protein>
    <submittedName>
        <fullName evidence="8">Fungal specific transcription factor</fullName>
    </submittedName>
</protein>
<dbReference type="GO" id="GO:0000981">
    <property type="term" value="F:DNA-binding transcription factor activity, RNA polymerase II-specific"/>
    <property type="evidence" value="ECO:0007669"/>
    <property type="project" value="InterPro"/>
</dbReference>
<feature type="region of interest" description="Disordered" evidence="6">
    <location>
        <begin position="509"/>
        <end position="529"/>
    </location>
</feature>
<comment type="subcellular location">
    <subcellularLocation>
        <location evidence="1">Nucleus</location>
    </subcellularLocation>
</comment>
<dbReference type="PROSITE" id="PS00463">
    <property type="entry name" value="ZN2_CY6_FUNGAL_1"/>
    <property type="match status" value="1"/>
</dbReference>
<dbReference type="GO" id="GO:0005634">
    <property type="term" value="C:nucleus"/>
    <property type="evidence" value="ECO:0007669"/>
    <property type="project" value="UniProtKB-SubCell"/>
</dbReference>
<keyword evidence="2" id="KW-0479">Metal-binding</keyword>
<evidence type="ECO:0000313" key="8">
    <source>
        <dbReference type="EMBL" id="OAA52924.1"/>
    </source>
</evidence>
<name>A0A167LCH2_CORFA</name>
<dbReference type="CDD" id="cd00067">
    <property type="entry name" value="GAL4"/>
    <property type="match status" value="1"/>
</dbReference>
<comment type="caution">
    <text evidence="8">The sequence shown here is derived from an EMBL/GenBank/DDBJ whole genome shotgun (WGS) entry which is preliminary data.</text>
</comment>
<dbReference type="InterPro" id="IPR007219">
    <property type="entry name" value="XnlR_reg_dom"/>
</dbReference>
<accession>A0A167LCH2</accession>
<keyword evidence="4" id="KW-0804">Transcription</keyword>
<dbReference type="AlphaFoldDB" id="A0A167LCH2"/>
<dbReference type="EMBL" id="AZHB01000043">
    <property type="protein sequence ID" value="OAA52924.1"/>
    <property type="molecule type" value="Genomic_DNA"/>
</dbReference>
<proteinExistence type="predicted"/>
<evidence type="ECO:0000256" key="5">
    <source>
        <dbReference type="ARBA" id="ARBA00023242"/>
    </source>
</evidence>
<dbReference type="GO" id="GO:0003677">
    <property type="term" value="F:DNA binding"/>
    <property type="evidence" value="ECO:0007669"/>
    <property type="project" value="InterPro"/>
</dbReference>
<evidence type="ECO:0000256" key="1">
    <source>
        <dbReference type="ARBA" id="ARBA00004123"/>
    </source>
</evidence>
<dbReference type="Pfam" id="PF04082">
    <property type="entry name" value="Fungal_trans"/>
    <property type="match status" value="1"/>
</dbReference>
<dbReference type="GO" id="GO:0006351">
    <property type="term" value="P:DNA-templated transcription"/>
    <property type="evidence" value="ECO:0007669"/>
    <property type="project" value="InterPro"/>
</dbReference>
<dbReference type="InterPro" id="IPR036864">
    <property type="entry name" value="Zn2-C6_fun-type_DNA-bd_sf"/>
</dbReference>
<dbReference type="GeneID" id="30025494"/>
<evidence type="ECO:0000256" key="4">
    <source>
        <dbReference type="ARBA" id="ARBA00023163"/>
    </source>
</evidence>
<evidence type="ECO:0000256" key="6">
    <source>
        <dbReference type="SAM" id="MobiDB-lite"/>
    </source>
</evidence>
<keyword evidence="5" id="KW-0539">Nucleus</keyword>
<evidence type="ECO:0000256" key="2">
    <source>
        <dbReference type="ARBA" id="ARBA00022723"/>
    </source>
</evidence>
<dbReference type="Gene3D" id="4.10.240.10">
    <property type="entry name" value="Zn(2)-C6 fungal-type DNA-binding domain"/>
    <property type="match status" value="1"/>
</dbReference>
<evidence type="ECO:0000256" key="3">
    <source>
        <dbReference type="ARBA" id="ARBA00023015"/>
    </source>
</evidence>
<sequence length="529" mass="59688">MKPKSACDTCRDRRRKCIRSQQGTTCDFCAERNLPCNLTRETVFQATGYEPIVPWRSHALTHKCRLLPPTELCLEAIHLYFRYVHVSFHVLFHKPSFLRAFRDGSLPKILLFAVMGMAVRLSKHESQVHIPPKERGRPFTKEAERLLDLHDVSLTTIQSCLLLGASAVVEGESATESVYFSIACRMAVLLDLPNVKVTTQIEQEVHRRVWWSVYETDTWSSTAVRLPKMMPFRNVPLPLAEDAFLALSFTQPAVPGTPTPQQGSPGQPPLPVPSPDSLIAQAMKIGLALSKIDQINSLAASGTVHYVDLIPQVEATYQELHSWQRGLPATMANTADNLAHWTGKDQGHIFVFLHMNYHHLCQLLFYQFIHHSTHDEACPPRAAQFAALCRDSSSQLCELMHRAGKSPGAELLNSLVGHILAIASTVQLHALLFGEDDTEMRNARRLLEQNFELLKRLETYWPCIDMSFARFEAFHNACLRFQDGSQFRMDRWMLTFLLEFATAISESRTAEGSNNSGAPQSWRNIISGQ</sequence>
<dbReference type="GO" id="GO:0008270">
    <property type="term" value="F:zinc ion binding"/>
    <property type="evidence" value="ECO:0007669"/>
    <property type="project" value="InterPro"/>
</dbReference>
<evidence type="ECO:0000313" key="9">
    <source>
        <dbReference type="Proteomes" id="UP000076744"/>
    </source>
</evidence>